<reference evidence="6" key="2">
    <citation type="submission" date="2011-03" db="EMBL/GenBank/DDBJ databases">
        <title>Comparative genomics and transcriptomics of Neospora caninum and Toxoplasma gondii.</title>
        <authorList>
            <person name="Reid A.J."/>
            <person name="Sohal A."/>
            <person name="Harris D."/>
            <person name="Quail M."/>
            <person name="Sanders M."/>
            <person name="Berriman M."/>
            <person name="Wastling J.M."/>
            <person name="Pain A."/>
        </authorList>
    </citation>
    <scope>NUCLEOTIDE SEQUENCE</scope>
    <source>
        <strain evidence="6">Liverpool</strain>
    </source>
</reference>
<evidence type="ECO:0000256" key="1">
    <source>
        <dbReference type="ARBA" id="ARBA00004496"/>
    </source>
</evidence>
<organism evidence="6 8">
    <name type="scientific">Neospora caninum (strain Liverpool)</name>
    <dbReference type="NCBI Taxonomy" id="572307"/>
    <lineage>
        <taxon>Eukaryota</taxon>
        <taxon>Sar</taxon>
        <taxon>Alveolata</taxon>
        <taxon>Apicomplexa</taxon>
        <taxon>Conoidasida</taxon>
        <taxon>Coccidia</taxon>
        <taxon>Eucoccidiorida</taxon>
        <taxon>Eimeriorina</taxon>
        <taxon>Sarcocystidae</taxon>
        <taxon>Neospora</taxon>
    </lineage>
</organism>
<name>F0V826_NEOCL</name>
<keyword evidence="8" id="KW-1185">Reference proteome</keyword>
<evidence type="ECO:0000256" key="2">
    <source>
        <dbReference type="ARBA" id="ARBA00008778"/>
    </source>
</evidence>
<feature type="compositionally biased region" description="Basic and acidic residues" evidence="5">
    <location>
        <begin position="384"/>
        <end position="395"/>
    </location>
</feature>
<evidence type="ECO:0000256" key="3">
    <source>
        <dbReference type="ARBA" id="ARBA00022490"/>
    </source>
</evidence>
<dbReference type="PANTHER" id="PTHR16290:SF0">
    <property type="entry name" value="DECAPPING PROTEIN 1, ISOFORM A"/>
    <property type="match status" value="1"/>
</dbReference>
<evidence type="ECO:0000313" key="6">
    <source>
        <dbReference type="EMBL" id="CBZ49867.1"/>
    </source>
</evidence>
<dbReference type="OMA" id="RIHAIWV"/>
<dbReference type="RefSeq" id="XP_003879902.1">
    <property type="nucleotide sequence ID" value="XM_003879853.1"/>
</dbReference>
<dbReference type="Gene3D" id="2.30.29.30">
    <property type="entry name" value="Pleckstrin-homology domain (PH domain)/Phosphotyrosine-binding domain (PTB)"/>
    <property type="match status" value="1"/>
</dbReference>
<dbReference type="GO" id="GO:0003729">
    <property type="term" value="F:mRNA binding"/>
    <property type="evidence" value="ECO:0007669"/>
    <property type="project" value="TreeGrafter"/>
</dbReference>
<proteinExistence type="inferred from homology"/>
<evidence type="ECO:0000313" key="7">
    <source>
        <dbReference type="EMBL" id="CEL64456.1"/>
    </source>
</evidence>
<comment type="subcellular location">
    <subcellularLocation>
        <location evidence="1">Cytoplasm</location>
    </subcellularLocation>
</comment>
<feature type="region of interest" description="Disordered" evidence="5">
    <location>
        <begin position="267"/>
        <end position="297"/>
    </location>
</feature>
<keyword evidence="4" id="KW-0507">mRNA processing</keyword>
<feature type="region of interest" description="Disordered" evidence="5">
    <location>
        <begin position="165"/>
        <end position="185"/>
    </location>
</feature>
<keyword evidence="3" id="KW-0963">Cytoplasm</keyword>
<feature type="compositionally biased region" description="Gly residues" evidence="5">
    <location>
        <begin position="203"/>
        <end position="221"/>
    </location>
</feature>
<feature type="region of interest" description="Disordered" evidence="5">
    <location>
        <begin position="552"/>
        <end position="577"/>
    </location>
</feature>
<feature type="region of interest" description="Disordered" evidence="5">
    <location>
        <begin position="384"/>
        <end position="416"/>
    </location>
</feature>
<comment type="similarity">
    <text evidence="2">Belongs to the DCP1 family.</text>
</comment>
<dbReference type="EMBL" id="LN714475">
    <property type="protein sequence ID" value="CEL64456.1"/>
    <property type="molecule type" value="Genomic_DNA"/>
</dbReference>
<dbReference type="Pfam" id="PF06058">
    <property type="entry name" value="DCP1"/>
    <property type="match status" value="1"/>
</dbReference>
<dbReference type="InterPro" id="IPR011993">
    <property type="entry name" value="PH-like_dom_sf"/>
</dbReference>
<evidence type="ECO:0000256" key="4">
    <source>
        <dbReference type="ARBA" id="ARBA00022664"/>
    </source>
</evidence>
<protein>
    <submittedName>
        <fullName evidence="6">Putative mRNA decapping enzyme</fullName>
    </submittedName>
    <submittedName>
        <fullName evidence="7">mRNA decapping enzyme, putative</fullName>
    </submittedName>
</protein>
<dbReference type="PANTHER" id="PTHR16290">
    <property type="entry name" value="TRANSCRIPTION FACTOR SMIF DECAPPING ENZYME DCP1"/>
    <property type="match status" value="1"/>
</dbReference>
<evidence type="ECO:0000256" key="5">
    <source>
        <dbReference type="SAM" id="MobiDB-lite"/>
    </source>
</evidence>
<dbReference type="VEuPathDB" id="ToxoDB:NCLIV_003520"/>
<dbReference type="GO" id="GO:0031087">
    <property type="term" value="P:deadenylation-independent decapping of nuclear-transcribed mRNA"/>
    <property type="evidence" value="ECO:0007669"/>
    <property type="project" value="TreeGrafter"/>
</dbReference>
<accession>F0V826</accession>
<dbReference type="GeneID" id="13445916"/>
<gene>
    <name evidence="7" type="ORF">BN1204_003520</name>
    <name evidence="6" type="ORF">NCLIV_003520</name>
</gene>
<dbReference type="GO" id="GO:0008047">
    <property type="term" value="F:enzyme activator activity"/>
    <property type="evidence" value="ECO:0007669"/>
    <property type="project" value="InterPro"/>
</dbReference>
<dbReference type="EMBL" id="FR823381">
    <property type="protein sequence ID" value="CBZ49867.1"/>
    <property type="molecule type" value="Genomic_DNA"/>
</dbReference>
<reference evidence="6" key="1">
    <citation type="submission" date="2011-02" db="EMBL/GenBank/DDBJ databases">
        <authorList>
            <person name="Aslett M."/>
        </authorList>
    </citation>
    <scope>NUCLEOTIDE SEQUENCE</scope>
    <source>
        <strain evidence="6">Liverpool</strain>
    </source>
</reference>
<feature type="region of interest" description="Disordered" evidence="5">
    <location>
        <begin position="200"/>
        <end position="255"/>
    </location>
</feature>
<dbReference type="eggNOG" id="KOG2868">
    <property type="taxonomic scope" value="Eukaryota"/>
</dbReference>
<sequence>MGRGDASPTASTPPVPSSVARARDEISLRCLQRHDAKIRKIICQASFVSVYALCPSTRKWDRAHIQGGLHVVERDVEKARSDRKKESKWRLFVLNQRDTGVLLEDIDETFEMEGEKNHLFYRVTCPTTGQQRIHAIWVYDDNQRLSVQRTLQQIIDACVTTRSPAVGAPSADIAPQTRAGVSDVSSGSNSAGVHLLALLRGAQPGGGNPGGAGAQKTGAGGPTHPTPSPTSGGRDGAACGERQAADASGPAPGQSIMSLLGIAPAAPCEGPSGPSPLLPLGSTASLMGPLRPGDTHLSGAEELEENKGKNTSLSILSLLKRPVAGAGGTETGVSFPGSVAQEKPHSRGGLSPRSPREREPFGVADAPAANPAGAVSLVDMLKRSAGDSRDAHRPAETVPVGGEGRAAQARGPVSSAGLLGPSGAGLLGVPAPGAPLLPSGRLVPVGDASSLASSSPLLAAPLQRPFVEASQPPLAALPAQGENPRRPPRAPAYPAAAAAVCGAREVSLSRPEDGEQLLVSRSMLAEALQRVLESDAFCTLLWQQLAVVEARSREPRGEQLGENAEAKRRYSREDVRG</sequence>
<dbReference type="CDD" id="cd09804">
    <property type="entry name" value="Dcp1"/>
    <property type="match status" value="1"/>
</dbReference>
<evidence type="ECO:0000313" key="8">
    <source>
        <dbReference type="Proteomes" id="UP000007494"/>
    </source>
</evidence>
<dbReference type="OrthoDB" id="440673at2759"/>
<reference evidence="7" key="4">
    <citation type="journal article" date="2015" name="PLoS ONE">
        <title>Comprehensive Evaluation of Toxoplasma gondii VEG and Neospora caninum LIV Genomes with Tachyzoite Stage Transcriptome and Proteome Defines Novel Transcript Features.</title>
        <authorList>
            <person name="Ramaprasad A."/>
            <person name="Mourier T."/>
            <person name="Naeem R."/>
            <person name="Malas T.B."/>
            <person name="Moussa E."/>
            <person name="Panigrahi A."/>
            <person name="Vermont S.J."/>
            <person name="Otto T.D."/>
            <person name="Wastling J."/>
            <person name="Pain A."/>
        </authorList>
    </citation>
    <scope>NUCLEOTIDE SEQUENCE</scope>
    <source>
        <strain evidence="7">Liverpool</strain>
    </source>
</reference>
<dbReference type="InParanoid" id="F0V826"/>
<dbReference type="GO" id="GO:0000290">
    <property type="term" value="P:deadenylation-dependent decapping of nuclear-transcribed mRNA"/>
    <property type="evidence" value="ECO:0007669"/>
    <property type="project" value="InterPro"/>
</dbReference>
<dbReference type="Proteomes" id="UP000007494">
    <property type="component" value="Chromosome Ib"/>
</dbReference>
<dbReference type="SUPFAM" id="SSF50729">
    <property type="entry name" value="PH domain-like"/>
    <property type="match status" value="1"/>
</dbReference>
<feature type="region of interest" description="Disordered" evidence="5">
    <location>
        <begin position="329"/>
        <end position="369"/>
    </location>
</feature>
<reference evidence="8" key="3">
    <citation type="journal article" date="2012" name="PLoS Pathog.">
        <title>Comparative genomics of the apicomplexan parasites Toxoplasma gondii and Neospora caninum: Coccidia differing in host range and transmission strategy.</title>
        <authorList>
            <person name="Reid A.J."/>
            <person name="Vermont S.J."/>
            <person name="Cotton J.A."/>
            <person name="Harris D."/>
            <person name="Hill-Cawthorne G.A."/>
            <person name="Konen-Waisman S."/>
            <person name="Latham S.M."/>
            <person name="Mourier T."/>
            <person name="Norton R."/>
            <person name="Quail M.A."/>
            <person name="Sanders M."/>
            <person name="Shanmugam D."/>
            <person name="Sohal A."/>
            <person name="Wasmuth J.D."/>
            <person name="Brunk B."/>
            <person name="Grigg M.E."/>
            <person name="Howard J.C."/>
            <person name="Parkinson J."/>
            <person name="Roos D.S."/>
            <person name="Trees A.J."/>
            <person name="Berriman M."/>
            <person name="Pain A."/>
            <person name="Wastling J.M."/>
        </authorList>
    </citation>
    <scope>NUCLEOTIDE SEQUENCE [LARGE SCALE GENOMIC DNA]</scope>
    <source>
        <strain evidence="8">Liverpool</strain>
    </source>
</reference>
<dbReference type="InterPro" id="IPR010334">
    <property type="entry name" value="Dcp1"/>
</dbReference>
<dbReference type="AlphaFoldDB" id="F0V826"/>
<dbReference type="GO" id="GO:0000932">
    <property type="term" value="C:P-body"/>
    <property type="evidence" value="ECO:0007669"/>
    <property type="project" value="TreeGrafter"/>
</dbReference>
<dbReference type="GO" id="GO:0006397">
    <property type="term" value="P:mRNA processing"/>
    <property type="evidence" value="ECO:0007669"/>
    <property type="project" value="UniProtKB-KW"/>
</dbReference>